<dbReference type="InterPro" id="IPR001697">
    <property type="entry name" value="Pyr_Knase"/>
</dbReference>
<accession>A0A0U1NNW6</accession>
<name>A0A0U1NNW6_9RHOB</name>
<evidence type="ECO:0000256" key="9">
    <source>
        <dbReference type="ARBA" id="ARBA00022842"/>
    </source>
</evidence>
<comment type="pathway">
    <text evidence="1 13">Carbohydrate degradation; glycolysis; pyruvate from D-glyceraldehyde 3-phosphate: step 5/5.</text>
</comment>
<dbReference type="UniPathway" id="UPA00109">
    <property type="reaction ID" value="UER00188"/>
</dbReference>
<dbReference type="Gene3D" id="3.40.1380.20">
    <property type="entry name" value="Pyruvate kinase, C-terminal domain"/>
    <property type="match status" value="1"/>
</dbReference>
<evidence type="ECO:0000256" key="4">
    <source>
        <dbReference type="ARBA" id="ARBA00022679"/>
    </source>
</evidence>
<feature type="domain" description="Pyruvate kinase barrel" evidence="14">
    <location>
        <begin position="6"/>
        <end position="323"/>
    </location>
</feature>
<dbReference type="InterPro" id="IPR015813">
    <property type="entry name" value="Pyrv/PenolPyrv_kinase-like_dom"/>
</dbReference>
<feature type="domain" description="Pyruvate kinase C-terminal" evidence="15">
    <location>
        <begin position="357"/>
        <end position="469"/>
    </location>
</feature>
<evidence type="ECO:0000256" key="7">
    <source>
        <dbReference type="ARBA" id="ARBA00022777"/>
    </source>
</evidence>
<dbReference type="InterPro" id="IPR015806">
    <property type="entry name" value="Pyrv_Knase_insert_dom_sf"/>
</dbReference>
<gene>
    <name evidence="16" type="primary">ttuE_2</name>
    <name evidence="16" type="ORF">NIG5292_02494</name>
</gene>
<dbReference type="NCBIfam" id="NF004491">
    <property type="entry name" value="PRK05826.1"/>
    <property type="match status" value="1"/>
</dbReference>
<dbReference type="GO" id="GO:0005524">
    <property type="term" value="F:ATP binding"/>
    <property type="evidence" value="ECO:0007669"/>
    <property type="project" value="UniProtKB-KW"/>
</dbReference>
<sequence>MPPPHRNIKIVATLGPASNNSAIILQLAEAGVNVFRLNMSHGSHDMVAKLHKAVRDAEITLQRPIGILADLQGPKIRCGVFGGGPQVLETGAAFRFDLDDAQGDYTRVTLPHPEIFQALRPGASVLVNDGKIRLKVNESSANHANCEVIVGGEISDRKGVNLPDVVLPLSALSDKDRSDLEFVCDLGVDWLALSFVQVAQDVEEARALVKGRAAILSKIEKPAAVENYDAILEASDGVMVARGDLGVELPVQEVPRVQKMLVEQARKAGKPVIVATQMLESMIEAPVPTRAEVSDVATAIYDGADAVMLSAETAAGQFPIKAVEVMTAVATETESDPKYAELMAVRLNDTREIDTSHAIAAAAREISDRARIEAICCFTQSGTTAQLVAREKPSKPILAMTPDVGTSRRLCLVWGLQSVVVPQAERFKDATVVASQQCRRFGLADTGQEIVITAGVPIEETGTTNILRVSKV</sequence>
<comment type="similarity">
    <text evidence="2 13">Belongs to the pyruvate kinase family.</text>
</comment>
<dbReference type="STRING" id="282199.GCA_001049735_02493"/>
<keyword evidence="9 13" id="KW-0460">Magnesium</keyword>
<dbReference type="InterPro" id="IPR011037">
    <property type="entry name" value="Pyrv_Knase-like_insert_dom_sf"/>
</dbReference>
<keyword evidence="17" id="KW-1185">Reference proteome</keyword>
<evidence type="ECO:0000259" key="14">
    <source>
        <dbReference type="Pfam" id="PF00224"/>
    </source>
</evidence>
<proteinExistence type="inferred from homology"/>
<dbReference type="Pfam" id="PF02887">
    <property type="entry name" value="PK_C"/>
    <property type="match status" value="1"/>
</dbReference>
<dbReference type="NCBIfam" id="NF004978">
    <property type="entry name" value="PRK06354.1"/>
    <property type="match status" value="1"/>
</dbReference>
<evidence type="ECO:0000256" key="10">
    <source>
        <dbReference type="ARBA" id="ARBA00023152"/>
    </source>
</evidence>
<evidence type="ECO:0000256" key="8">
    <source>
        <dbReference type="ARBA" id="ARBA00022840"/>
    </source>
</evidence>
<keyword evidence="8" id="KW-0067">ATP-binding</keyword>
<evidence type="ECO:0000256" key="5">
    <source>
        <dbReference type="ARBA" id="ARBA00022723"/>
    </source>
</evidence>
<dbReference type="EC" id="2.7.1.40" evidence="3 12"/>
<evidence type="ECO:0000313" key="17">
    <source>
        <dbReference type="Proteomes" id="UP000048949"/>
    </source>
</evidence>
<evidence type="ECO:0000256" key="11">
    <source>
        <dbReference type="ARBA" id="ARBA00023317"/>
    </source>
</evidence>
<dbReference type="GO" id="GO:0016301">
    <property type="term" value="F:kinase activity"/>
    <property type="evidence" value="ECO:0007669"/>
    <property type="project" value="UniProtKB-KW"/>
</dbReference>
<dbReference type="SUPFAM" id="SSF51621">
    <property type="entry name" value="Phosphoenolpyruvate/pyruvate domain"/>
    <property type="match status" value="1"/>
</dbReference>
<dbReference type="NCBIfam" id="NF004886">
    <property type="entry name" value="PRK06247.1"/>
    <property type="match status" value="1"/>
</dbReference>
<dbReference type="InterPro" id="IPR040442">
    <property type="entry name" value="Pyrv_kinase-like_dom_sf"/>
</dbReference>
<keyword evidence="6" id="KW-0547">Nucleotide-binding</keyword>
<dbReference type="InterPro" id="IPR036918">
    <property type="entry name" value="Pyrv_Knase_C_sf"/>
</dbReference>
<evidence type="ECO:0000256" key="6">
    <source>
        <dbReference type="ARBA" id="ARBA00022741"/>
    </source>
</evidence>
<dbReference type="GO" id="GO:0000287">
    <property type="term" value="F:magnesium ion binding"/>
    <property type="evidence" value="ECO:0007669"/>
    <property type="project" value="UniProtKB-UniRule"/>
</dbReference>
<dbReference type="NCBIfam" id="TIGR01064">
    <property type="entry name" value="pyruv_kin"/>
    <property type="match status" value="1"/>
</dbReference>
<comment type="catalytic activity">
    <reaction evidence="13">
        <text>pyruvate + ATP = phosphoenolpyruvate + ADP + H(+)</text>
        <dbReference type="Rhea" id="RHEA:18157"/>
        <dbReference type="ChEBI" id="CHEBI:15361"/>
        <dbReference type="ChEBI" id="CHEBI:15378"/>
        <dbReference type="ChEBI" id="CHEBI:30616"/>
        <dbReference type="ChEBI" id="CHEBI:58702"/>
        <dbReference type="ChEBI" id="CHEBI:456216"/>
        <dbReference type="EC" id="2.7.1.40"/>
    </reaction>
</comment>
<dbReference type="InterPro" id="IPR015795">
    <property type="entry name" value="Pyrv_Knase_C"/>
</dbReference>
<dbReference type="GO" id="GO:0030955">
    <property type="term" value="F:potassium ion binding"/>
    <property type="evidence" value="ECO:0007669"/>
    <property type="project" value="UniProtKB-UniRule"/>
</dbReference>
<keyword evidence="10 13" id="KW-0324">Glycolysis</keyword>
<dbReference type="SUPFAM" id="SSF50800">
    <property type="entry name" value="PK beta-barrel domain-like"/>
    <property type="match status" value="1"/>
</dbReference>
<dbReference type="Proteomes" id="UP000048949">
    <property type="component" value="Unassembled WGS sequence"/>
</dbReference>
<reference evidence="16 17" key="1">
    <citation type="submission" date="2015-04" db="EMBL/GenBank/DDBJ databases">
        <authorList>
            <person name="Syromyatnikov M.Y."/>
            <person name="Popov V.N."/>
        </authorList>
    </citation>
    <scope>NUCLEOTIDE SEQUENCE [LARGE SCALE GENOMIC DNA]</scope>
    <source>
        <strain evidence="16 17">CECT 5292</strain>
    </source>
</reference>
<dbReference type="PRINTS" id="PR01050">
    <property type="entry name" value="PYRUVTKNASE"/>
</dbReference>
<dbReference type="EMBL" id="CVQV01000018">
    <property type="protein sequence ID" value="CRK76431.1"/>
    <property type="molecule type" value="Genomic_DNA"/>
</dbReference>
<evidence type="ECO:0000256" key="12">
    <source>
        <dbReference type="NCBIfam" id="TIGR01064"/>
    </source>
</evidence>
<protein>
    <recommendedName>
        <fullName evidence="3 12">Pyruvate kinase</fullName>
        <ecNumber evidence="3 12">2.7.1.40</ecNumber>
    </recommendedName>
</protein>
<dbReference type="AlphaFoldDB" id="A0A0U1NNW6"/>
<keyword evidence="11 16" id="KW-0670">Pyruvate</keyword>
<dbReference type="Pfam" id="PF00224">
    <property type="entry name" value="PK"/>
    <property type="match status" value="1"/>
</dbReference>
<dbReference type="InterPro" id="IPR015793">
    <property type="entry name" value="Pyrv_Knase_brl"/>
</dbReference>
<keyword evidence="5" id="KW-0479">Metal-binding</keyword>
<evidence type="ECO:0000259" key="15">
    <source>
        <dbReference type="Pfam" id="PF02887"/>
    </source>
</evidence>
<evidence type="ECO:0000256" key="3">
    <source>
        <dbReference type="ARBA" id="ARBA00012142"/>
    </source>
</evidence>
<dbReference type="RefSeq" id="WP_048599836.1">
    <property type="nucleotide sequence ID" value="NZ_CBFHGK010000021.1"/>
</dbReference>
<dbReference type="GO" id="GO:0004743">
    <property type="term" value="F:pyruvate kinase activity"/>
    <property type="evidence" value="ECO:0007669"/>
    <property type="project" value="UniProtKB-UniRule"/>
</dbReference>
<keyword evidence="4 13" id="KW-0808">Transferase</keyword>
<keyword evidence="7 13" id="KW-0418">Kinase</keyword>
<dbReference type="SUPFAM" id="SSF52935">
    <property type="entry name" value="PK C-terminal domain-like"/>
    <property type="match status" value="1"/>
</dbReference>
<dbReference type="Gene3D" id="3.20.20.60">
    <property type="entry name" value="Phosphoenolpyruvate-binding domains"/>
    <property type="match status" value="1"/>
</dbReference>
<evidence type="ECO:0000256" key="1">
    <source>
        <dbReference type="ARBA" id="ARBA00004997"/>
    </source>
</evidence>
<dbReference type="PANTHER" id="PTHR11817">
    <property type="entry name" value="PYRUVATE KINASE"/>
    <property type="match status" value="1"/>
</dbReference>
<evidence type="ECO:0000256" key="2">
    <source>
        <dbReference type="ARBA" id="ARBA00008663"/>
    </source>
</evidence>
<organism evidence="16 17">
    <name type="scientific">Nereida ignava</name>
    <dbReference type="NCBI Taxonomy" id="282199"/>
    <lineage>
        <taxon>Bacteria</taxon>
        <taxon>Pseudomonadati</taxon>
        <taxon>Pseudomonadota</taxon>
        <taxon>Alphaproteobacteria</taxon>
        <taxon>Rhodobacterales</taxon>
        <taxon>Roseobacteraceae</taxon>
        <taxon>Nereida</taxon>
    </lineage>
</organism>
<dbReference type="OrthoDB" id="9812123at2"/>
<evidence type="ECO:0000256" key="13">
    <source>
        <dbReference type="RuleBase" id="RU000504"/>
    </source>
</evidence>
<evidence type="ECO:0000313" key="16">
    <source>
        <dbReference type="EMBL" id="CRK76431.1"/>
    </source>
</evidence>
<dbReference type="FunFam" id="2.40.33.10:FF:000001">
    <property type="entry name" value="Pyruvate kinase"/>
    <property type="match status" value="1"/>
</dbReference>
<dbReference type="Gene3D" id="2.40.33.10">
    <property type="entry name" value="PK beta-barrel domain-like"/>
    <property type="match status" value="1"/>
</dbReference>